<feature type="compositionally biased region" description="Low complexity" evidence="1">
    <location>
        <begin position="86"/>
        <end position="97"/>
    </location>
</feature>
<protein>
    <submittedName>
        <fullName evidence="2">Uncharacterized protein</fullName>
    </submittedName>
</protein>
<reference evidence="2" key="1">
    <citation type="submission" date="2018-11" db="EMBL/GenBank/DDBJ databases">
        <authorList>
            <consortium name="Genoscope - CEA"/>
            <person name="William W."/>
        </authorList>
    </citation>
    <scope>NUCLEOTIDE SEQUENCE</scope>
</reference>
<accession>A0A3P6END0</accession>
<proteinExistence type="predicted"/>
<gene>
    <name evidence="2" type="ORF">BOLC7T40705H</name>
</gene>
<sequence length="110" mass="11931">MLSVTIWLPSTVSARGSVIALLLMHDMSNLYTSFKLYRRNNKEAQLSSNPEEASDCPSLTSGEENSSVYSDPTSLVRDSNYIENGSDSTSSAASNLSPDEKCNTIDSLSE</sequence>
<name>A0A3P6END0_BRAOL</name>
<evidence type="ECO:0000256" key="1">
    <source>
        <dbReference type="SAM" id="MobiDB-lite"/>
    </source>
</evidence>
<feature type="region of interest" description="Disordered" evidence="1">
    <location>
        <begin position="43"/>
        <end position="110"/>
    </location>
</feature>
<dbReference type="EMBL" id="LR031876">
    <property type="protein sequence ID" value="VDD35145.1"/>
    <property type="molecule type" value="Genomic_DNA"/>
</dbReference>
<organism evidence="2">
    <name type="scientific">Brassica oleracea</name>
    <name type="common">Wild cabbage</name>
    <dbReference type="NCBI Taxonomy" id="3712"/>
    <lineage>
        <taxon>Eukaryota</taxon>
        <taxon>Viridiplantae</taxon>
        <taxon>Streptophyta</taxon>
        <taxon>Embryophyta</taxon>
        <taxon>Tracheophyta</taxon>
        <taxon>Spermatophyta</taxon>
        <taxon>Magnoliopsida</taxon>
        <taxon>eudicotyledons</taxon>
        <taxon>Gunneridae</taxon>
        <taxon>Pentapetalae</taxon>
        <taxon>rosids</taxon>
        <taxon>malvids</taxon>
        <taxon>Brassicales</taxon>
        <taxon>Brassicaceae</taxon>
        <taxon>Brassiceae</taxon>
        <taxon>Brassica</taxon>
    </lineage>
</organism>
<dbReference type="AlphaFoldDB" id="A0A3P6END0"/>
<evidence type="ECO:0000313" key="2">
    <source>
        <dbReference type="EMBL" id="VDD35145.1"/>
    </source>
</evidence>
<feature type="compositionally biased region" description="Polar residues" evidence="1">
    <location>
        <begin position="43"/>
        <end position="85"/>
    </location>
</feature>